<gene>
    <name evidence="1" type="ORF">QAD02_020008</name>
</gene>
<accession>A0ACC2PL60</accession>
<dbReference type="Proteomes" id="UP001239111">
    <property type="component" value="Chromosome 1"/>
</dbReference>
<proteinExistence type="predicted"/>
<protein>
    <submittedName>
        <fullName evidence="1">Uncharacterized protein</fullName>
    </submittedName>
</protein>
<keyword evidence="2" id="KW-1185">Reference proteome</keyword>
<evidence type="ECO:0000313" key="1">
    <source>
        <dbReference type="EMBL" id="KAJ8684216.1"/>
    </source>
</evidence>
<name>A0ACC2PL60_9HYME</name>
<organism evidence="1 2">
    <name type="scientific">Eretmocerus hayati</name>
    <dbReference type="NCBI Taxonomy" id="131215"/>
    <lineage>
        <taxon>Eukaryota</taxon>
        <taxon>Metazoa</taxon>
        <taxon>Ecdysozoa</taxon>
        <taxon>Arthropoda</taxon>
        <taxon>Hexapoda</taxon>
        <taxon>Insecta</taxon>
        <taxon>Pterygota</taxon>
        <taxon>Neoptera</taxon>
        <taxon>Endopterygota</taxon>
        <taxon>Hymenoptera</taxon>
        <taxon>Apocrita</taxon>
        <taxon>Proctotrupomorpha</taxon>
        <taxon>Chalcidoidea</taxon>
        <taxon>Aphelinidae</taxon>
        <taxon>Aphelininae</taxon>
        <taxon>Eretmocerus</taxon>
    </lineage>
</organism>
<dbReference type="EMBL" id="CM056741">
    <property type="protein sequence ID" value="KAJ8684216.1"/>
    <property type="molecule type" value="Genomic_DNA"/>
</dbReference>
<reference evidence="1" key="1">
    <citation type="submission" date="2023-04" db="EMBL/GenBank/DDBJ databases">
        <title>A chromosome-level genome assembly of the parasitoid wasp Eretmocerus hayati.</title>
        <authorList>
            <person name="Zhong Y."/>
            <person name="Liu S."/>
            <person name="Liu Y."/>
        </authorList>
    </citation>
    <scope>NUCLEOTIDE SEQUENCE</scope>
    <source>
        <strain evidence="1">ZJU_SS_LIU_2023</strain>
    </source>
</reference>
<comment type="caution">
    <text evidence="1">The sequence shown here is derived from an EMBL/GenBank/DDBJ whole genome shotgun (WGS) entry which is preliminary data.</text>
</comment>
<evidence type="ECO:0000313" key="2">
    <source>
        <dbReference type="Proteomes" id="UP001239111"/>
    </source>
</evidence>
<sequence>MWILLTILYLIQAHATNGARISESEFNAAVTSCGSPTPSPDIYPHFADGTKDFSREELAEFIAQLIHESGGFRYREEQACLTGDRCAGSYIDNVGLPGKSYHGRGFIQLTWGANYKAASEALGLGDQLLREPELVSNNVKIAVDVSTWYWRDRVRPQVASKKGQFGATTRAINGAIECSGGFNQRASNRYQCYLKVADALKITNKDAENGCYN</sequence>